<feature type="signal peptide" evidence="1">
    <location>
        <begin position="1"/>
        <end position="24"/>
    </location>
</feature>
<reference evidence="2 3" key="1">
    <citation type="journal article" date="2018" name="Mol. Biol. Evol.">
        <title>Broad Genomic Sampling Reveals a Smut Pathogenic Ancestry of the Fungal Clade Ustilaginomycotina.</title>
        <authorList>
            <person name="Kijpornyongpan T."/>
            <person name="Mondo S.J."/>
            <person name="Barry K."/>
            <person name="Sandor L."/>
            <person name="Lee J."/>
            <person name="Lipzen A."/>
            <person name="Pangilinan J."/>
            <person name="LaButti K."/>
            <person name="Hainaut M."/>
            <person name="Henrissat B."/>
            <person name="Grigoriev I.V."/>
            <person name="Spatafora J.W."/>
            <person name="Aime M.C."/>
        </authorList>
    </citation>
    <scope>NUCLEOTIDE SEQUENCE [LARGE SCALE GENOMIC DNA]</scope>
    <source>
        <strain evidence="2 3">MCA 3645</strain>
    </source>
</reference>
<name>A0A317XMI4_9BASI</name>
<gene>
    <name evidence="2" type="ORF">BCV70DRAFT_217865</name>
</gene>
<proteinExistence type="predicted"/>
<evidence type="ECO:0000313" key="3">
    <source>
        <dbReference type="Proteomes" id="UP000246740"/>
    </source>
</evidence>
<feature type="chain" id="PRO_5016373939" evidence="1">
    <location>
        <begin position="25"/>
        <end position="86"/>
    </location>
</feature>
<dbReference type="AlphaFoldDB" id="A0A317XMI4"/>
<accession>A0A317XMI4</accession>
<keyword evidence="3" id="KW-1185">Reference proteome</keyword>
<dbReference type="EMBL" id="KZ819195">
    <property type="protein sequence ID" value="PWY99525.1"/>
    <property type="molecule type" value="Genomic_DNA"/>
</dbReference>
<protein>
    <submittedName>
        <fullName evidence="2">Uncharacterized protein</fullName>
    </submittedName>
</protein>
<dbReference type="Proteomes" id="UP000246740">
    <property type="component" value="Unassembled WGS sequence"/>
</dbReference>
<evidence type="ECO:0000256" key="1">
    <source>
        <dbReference type="SAM" id="SignalP"/>
    </source>
</evidence>
<evidence type="ECO:0000313" key="2">
    <source>
        <dbReference type="EMBL" id="PWY99525.1"/>
    </source>
</evidence>
<organism evidence="2 3">
    <name type="scientific">Testicularia cyperi</name>
    <dbReference type="NCBI Taxonomy" id="1882483"/>
    <lineage>
        <taxon>Eukaryota</taxon>
        <taxon>Fungi</taxon>
        <taxon>Dikarya</taxon>
        <taxon>Basidiomycota</taxon>
        <taxon>Ustilaginomycotina</taxon>
        <taxon>Ustilaginomycetes</taxon>
        <taxon>Ustilaginales</taxon>
        <taxon>Anthracoideaceae</taxon>
        <taxon>Testicularia</taxon>
    </lineage>
</organism>
<sequence length="86" mass="9422">MRFNFFQLVVGVSLLVAVARAGWADEVAKASAEVRASIKWLQDGGYVSSEGELIHTTGLSSGEGERHLTRYTNFVTSRKPGTSYKK</sequence>
<keyword evidence="1" id="KW-0732">Signal</keyword>
<dbReference type="InParanoid" id="A0A317XMI4"/>